<evidence type="ECO:0000313" key="2">
    <source>
        <dbReference type="EMBL" id="MBN7774121.1"/>
    </source>
</evidence>
<dbReference type="InterPro" id="IPR018392">
    <property type="entry name" value="LysM"/>
</dbReference>
<dbReference type="RefSeq" id="WP_206582961.1">
    <property type="nucleotide sequence ID" value="NZ_JAFJZZ010000006.1"/>
</dbReference>
<comment type="caution">
    <text evidence="2">The sequence shown here is derived from an EMBL/GenBank/DDBJ whole genome shotgun (WGS) entry which is preliminary data.</text>
</comment>
<dbReference type="Pfam" id="PF12673">
    <property type="entry name" value="SipL"/>
    <property type="match status" value="2"/>
</dbReference>
<evidence type="ECO:0000313" key="3">
    <source>
        <dbReference type="Proteomes" id="UP000664545"/>
    </source>
</evidence>
<dbReference type="Pfam" id="PF01476">
    <property type="entry name" value="LysM"/>
    <property type="match status" value="1"/>
</dbReference>
<dbReference type="Proteomes" id="UP000664545">
    <property type="component" value="Unassembled WGS sequence"/>
</dbReference>
<gene>
    <name evidence="2" type="ORF">JYB65_12165</name>
</gene>
<dbReference type="Gene3D" id="3.10.350.10">
    <property type="entry name" value="LysM domain"/>
    <property type="match status" value="1"/>
</dbReference>
<keyword evidence="3" id="KW-1185">Reference proteome</keyword>
<protein>
    <submittedName>
        <fullName evidence="2">DUF3794 domain-containing protein</fullName>
    </submittedName>
</protein>
<dbReference type="AlphaFoldDB" id="A0A939DAA4"/>
<dbReference type="SUPFAM" id="SSF54106">
    <property type="entry name" value="LysM domain"/>
    <property type="match status" value="1"/>
</dbReference>
<dbReference type="PROSITE" id="PS51782">
    <property type="entry name" value="LYSM"/>
    <property type="match status" value="1"/>
</dbReference>
<sequence>MTDDKNIPEYALQPAKELDEMEIDEFDPSPYDRLLSWSRQKKASQSFHLEDNQDFEREMNQAFEKQENPIILEEQNAEEVFAIPSEEELFETQIVFNEQPQMNPVESIEAEEVIHVQAEAQAELPLEETFHEIAGVENSYAQAEEIYEPITEEEEIQLVSVAPAEPLAEAVNAKPVTVLPMTGTVVTNELKMTDIREKPEARVFIEEDILVPDTKEDLASILSMTGKLKLFDSEIHVGQMSQDSVKVAGEIQLHTLYIPEKYSGEENIIAIQSRLPFKTDWTLNVAPLSHLVIKPYLESVDYTVINERKFRAKLTVRLAMREYANVELQVFQGIKGESLQLLKEKIQLTHVSERKNDVMEINETLSLKDTQPKPERILKYDVDIVENHKQITDEKAVINATIYCNVLYLGKVADSEEEAEAKLTPQLFQGKTEFTQFIPISNAAEGSRVAFSDKGIVVRIKEDEAEGAAENAFTLEGEVETSIEIYKNLEREIVTDIYHRTKDLISDKVELETMSLGGSGVTEAAVREIINIPEKYGDVKRVIYISGNIKNSKSTLEQNKNIVEGVVEINLLCIPEDEKKPAFSLTKDLNFRGAMEIPEAKGNTKANSEISIKELWFDRINSKQIEVNANLFIASSIYGQEAYQIIEKVCFVEAQDVNVVKPGMVVYITKTGDTLWDIAKKYRTTVDMITEINDLDKEQKLGDSTKLLIVR</sequence>
<feature type="domain" description="LysM" evidence="1">
    <location>
        <begin position="665"/>
        <end position="709"/>
    </location>
</feature>
<proteinExistence type="predicted"/>
<dbReference type="InterPro" id="IPR036779">
    <property type="entry name" value="LysM_dom_sf"/>
</dbReference>
<name>A0A939DAA4_CLOAM</name>
<accession>A0A939DAA4</accession>
<reference evidence="2" key="1">
    <citation type="submission" date="2021-02" db="EMBL/GenBank/DDBJ databases">
        <title>Abyssanaerobacter marinus gen.nov., sp., nov, anaerobic bacterium isolated from the Onnuri vent field of Indian Ocean and suggestion of Mogibacteriaceae fam. nov., and proposal of reclassification of ambiguous this family's genus member.</title>
        <authorList>
            <person name="Kim Y.J."/>
            <person name="Yang J.-A."/>
        </authorList>
    </citation>
    <scope>NUCLEOTIDE SEQUENCE</scope>
    <source>
        <strain evidence="2">DSM 2634</strain>
    </source>
</reference>
<evidence type="ECO:0000259" key="1">
    <source>
        <dbReference type="PROSITE" id="PS51782"/>
    </source>
</evidence>
<organism evidence="2 3">
    <name type="scientific">Clostridium aminobutyricum</name>
    <dbReference type="NCBI Taxonomy" id="33953"/>
    <lineage>
        <taxon>Bacteria</taxon>
        <taxon>Bacillati</taxon>
        <taxon>Bacillota</taxon>
        <taxon>Clostridia</taxon>
        <taxon>Eubacteriales</taxon>
        <taxon>Clostridiaceae</taxon>
        <taxon>Clostridium</taxon>
    </lineage>
</organism>
<dbReference type="CDD" id="cd00118">
    <property type="entry name" value="LysM"/>
    <property type="match status" value="1"/>
</dbReference>
<dbReference type="EMBL" id="JAFJZZ010000006">
    <property type="protein sequence ID" value="MBN7774121.1"/>
    <property type="molecule type" value="Genomic_DNA"/>
</dbReference>
<dbReference type="InterPro" id="IPR024300">
    <property type="entry name" value="SipL_SPOCS_dom"/>
</dbReference>